<reference evidence="1" key="1">
    <citation type="submission" date="2018-02" db="EMBL/GenBank/DDBJ databases">
        <title>Rhizophora mucronata_Transcriptome.</title>
        <authorList>
            <person name="Meera S.P."/>
            <person name="Sreeshan A."/>
            <person name="Augustine A."/>
        </authorList>
    </citation>
    <scope>NUCLEOTIDE SEQUENCE</scope>
    <source>
        <tissue evidence="1">Leaf</tissue>
    </source>
</reference>
<sequence length="9" mass="1170">MRRSTFMEI</sequence>
<name>A0A2P2R0M0_RHIMU</name>
<evidence type="ECO:0000313" key="1">
    <source>
        <dbReference type="EMBL" id="MBX72812.1"/>
    </source>
</evidence>
<accession>A0A2P2R0M0</accession>
<dbReference type="EMBL" id="GGEC01092328">
    <property type="protein sequence ID" value="MBX72812.1"/>
    <property type="molecule type" value="Transcribed_RNA"/>
</dbReference>
<proteinExistence type="predicted"/>
<organism evidence="1">
    <name type="scientific">Rhizophora mucronata</name>
    <name type="common">Asiatic mangrove</name>
    <dbReference type="NCBI Taxonomy" id="61149"/>
    <lineage>
        <taxon>Eukaryota</taxon>
        <taxon>Viridiplantae</taxon>
        <taxon>Streptophyta</taxon>
        <taxon>Embryophyta</taxon>
        <taxon>Tracheophyta</taxon>
        <taxon>Spermatophyta</taxon>
        <taxon>Magnoliopsida</taxon>
        <taxon>eudicotyledons</taxon>
        <taxon>Gunneridae</taxon>
        <taxon>Pentapetalae</taxon>
        <taxon>rosids</taxon>
        <taxon>fabids</taxon>
        <taxon>Malpighiales</taxon>
        <taxon>Rhizophoraceae</taxon>
        <taxon>Rhizophora</taxon>
    </lineage>
</organism>
<protein>
    <submittedName>
        <fullName evidence="1">Uncharacterized protein</fullName>
    </submittedName>
</protein>